<keyword evidence="6" id="KW-1185">Reference proteome</keyword>
<dbReference type="Gene3D" id="3.40.50.2300">
    <property type="match status" value="1"/>
</dbReference>
<dbReference type="Proteomes" id="UP000244727">
    <property type="component" value="Chromosome"/>
</dbReference>
<feature type="domain" description="Response regulatory" evidence="4">
    <location>
        <begin position="8"/>
        <end position="123"/>
    </location>
</feature>
<dbReference type="SUPFAM" id="SSF55781">
    <property type="entry name" value="GAF domain-like"/>
    <property type="match status" value="1"/>
</dbReference>
<proteinExistence type="predicted"/>
<keyword evidence="2" id="KW-0418">Kinase</keyword>
<dbReference type="AlphaFoldDB" id="A0A2R4X0L6"/>
<dbReference type="Pfam" id="PF00072">
    <property type="entry name" value="Response_reg"/>
    <property type="match status" value="1"/>
</dbReference>
<dbReference type="SUPFAM" id="SSF52172">
    <property type="entry name" value="CheY-like"/>
    <property type="match status" value="1"/>
</dbReference>
<dbReference type="KEGG" id="harc:HARCEL1_06310"/>
<name>A0A2R4X0L6_9EURY</name>
<evidence type="ECO:0000256" key="2">
    <source>
        <dbReference type="ARBA" id="ARBA00022777"/>
    </source>
</evidence>
<dbReference type="InterPro" id="IPR003018">
    <property type="entry name" value="GAF"/>
</dbReference>
<dbReference type="Gene3D" id="3.30.450.40">
    <property type="match status" value="1"/>
</dbReference>
<dbReference type="InterPro" id="IPR001789">
    <property type="entry name" value="Sig_transdc_resp-reg_receiver"/>
</dbReference>
<dbReference type="Pfam" id="PF01590">
    <property type="entry name" value="GAF"/>
    <property type="match status" value="1"/>
</dbReference>
<comment type="caution">
    <text evidence="3">Lacks conserved residue(s) required for the propagation of feature annotation.</text>
</comment>
<accession>A0A2R4X0L6</accession>
<gene>
    <name evidence="5" type="ORF">HARCEL1_06310</name>
</gene>
<keyword evidence="1" id="KW-0808">Transferase</keyword>
<evidence type="ECO:0000259" key="4">
    <source>
        <dbReference type="PROSITE" id="PS50110"/>
    </source>
</evidence>
<dbReference type="PROSITE" id="PS50110">
    <property type="entry name" value="RESPONSE_REGULATORY"/>
    <property type="match status" value="1"/>
</dbReference>
<evidence type="ECO:0000313" key="6">
    <source>
        <dbReference type="Proteomes" id="UP000244727"/>
    </source>
</evidence>
<dbReference type="GO" id="GO:0016301">
    <property type="term" value="F:kinase activity"/>
    <property type="evidence" value="ECO:0007669"/>
    <property type="project" value="UniProtKB-KW"/>
</dbReference>
<protein>
    <submittedName>
        <fullName evidence="5">Small GAF containing sensor</fullName>
    </submittedName>
</protein>
<dbReference type="PANTHER" id="PTHR43102">
    <property type="entry name" value="SLR1143 PROTEIN"/>
    <property type="match status" value="1"/>
</dbReference>
<evidence type="ECO:0000313" key="5">
    <source>
        <dbReference type="EMBL" id="AWB27340.1"/>
    </source>
</evidence>
<organism evidence="5 6">
    <name type="scientific">Halococcoides cellulosivorans</name>
    <dbReference type="NCBI Taxonomy" id="1679096"/>
    <lineage>
        <taxon>Archaea</taxon>
        <taxon>Methanobacteriati</taxon>
        <taxon>Methanobacteriota</taxon>
        <taxon>Stenosarchaea group</taxon>
        <taxon>Halobacteria</taxon>
        <taxon>Halobacteriales</taxon>
        <taxon>Haloarculaceae</taxon>
        <taxon>Halococcoides</taxon>
    </lineage>
</organism>
<sequence length="306" mass="33357">MASAPSPSVLVVDPDDDRRAATVADLEHVDPDLDCNEAGDEAAALEIVENRSIDAVITSADVDGVTGLELSASIRDRQPDVSIVLHSDDISNLDTESYSDVIVEYLPRSIPDRGAALLTLVRDLVSEHRQVAYPVPDDERQRLASLRRYDVPGMKIQTTADRLSELARGHLDATIGFVGLVDAHFEEFIGCAGADWGSEDREKTICTHTVFQNRALVVPDVHDDPRFAGIEWFEKEGIRSYAGVPIRSEAGEPIGSFCVVDDAVRAFTDREVEILSEYTTELEEQLELRHAVLSGDSSGVLGGADE</sequence>
<dbReference type="EMBL" id="CP028858">
    <property type="protein sequence ID" value="AWB27340.1"/>
    <property type="molecule type" value="Genomic_DNA"/>
</dbReference>
<dbReference type="PANTHER" id="PTHR43102:SF2">
    <property type="entry name" value="GAF DOMAIN-CONTAINING PROTEIN"/>
    <property type="match status" value="1"/>
</dbReference>
<dbReference type="SMART" id="SM00065">
    <property type="entry name" value="GAF"/>
    <property type="match status" value="1"/>
</dbReference>
<dbReference type="InterPro" id="IPR011006">
    <property type="entry name" value="CheY-like_superfamily"/>
</dbReference>
<dbReference type="GO" id="GO:0000160">
    <property type="term" value="P:phosphorelay signal transduction system"/>
    <property type="evidence" value="ECO:0007669"/>
    <property type="project" value="InterPro"/>
</dbReference>
<dbReference type="RefSeq" id="WP_108381709.1">
    <property type="nucleotide sequence ID" value="NZ_CP028858.1"/>
</dbReference>
<evidence type="ECO:0000256" key="3">
    <source>
        <dbReference type="PROSITE-ProRule" id="PRU00169"/>
    </source>
</evidence>
<dbReference type="InterPro" id="IPR029016">
    <property type="entry name" value="GAF-like_dom_sf"/>
</dbReference>
<dbReference type="GeneID" id="36512103"/>
<reference evidence="5 6" key="1">
    <citation type="submission" date="2018-04" db="EMBL/GenBank/DDBJ databases">
        <title>Halococcoides cellulosivorans gen. nov., sp. nov., an extremely halophilic cellulose-utilizing haloarchaeon from hypersaline lakes.</title>
        <authorList>
            <person name="Sorokin D.Y."/>
            <person name="Toshchakov S.V."/>
            <person name="Samarov N.I."/>
            <person name="Korzhenkov A."/>
            <person name="Kublanov I.V."/>
        </authorList>
    </citation>
    <scope>NUCLEOTIDE SEQUENCE [LARGE SCALE GENOMIC DNA]</scope>
    <source>
        <strain evidence="5 6">HArcel1</strain>
    </source>
</reference>
<evidence type="ECO:0000256" key="1">
    <source>
        <dbReference type="ARBA" id="ARBA00022679"/>
    </source>
</evidence>